<sequence>MATVRDNPYGAYNFLVEVDGVTSAGFSEVSGLSVEVGVIEYRNGNDKTNSVRKIPGLHKVGDVTLKRGIIGDTALFAWLRAVTQGSADVRNVAIVLLDETHAPVLRWLLLRAWPSKWEAAAFKATGNEVAIESLTLTCERIEID</sequence>
<name>A0A4Y9ERY4_9SPHN</name>
<dbReference type="EMBL" id="SIHO01000001">
    <property type="protein sequence ID" value="TFU06411.1"/>
    <property type="molecule type" value="Genomic_DNA"/>
</dbReference>
<protein>
    <submittedName>
        <fullName evidence="1">Phage tail protein</fullName>
    </submittedName>
</protein>
<dbReference type="InterPro" id="IPR010667">
    <property type="entry name" value="Phage_T4_Gp19"/>
</dbReference>
<comment type="caution">
    <text evidence="1">The sequence shown here is derived from an EMBL/GenBank/DDBJ whole genome shotgun (WGS) entry which is preliminary data.</text>
</comment>
<dbReference type="PANTHER" id="PTHR38009:SF1">
    <property type="entry name" value="CONSERVED HYPOTHETICAL PHAGE TAIL PROTEIN"/>
    <property type="match status" value="1"/>
</dbReference>
<accession>A0A4Y9ERY4</accession>
<dbReference type="NCBIfam" id="TIGR02241">
    <property type="entry name" value="conserved hypothetical phage tail region protein"/>
    <property type="match status" value="1"/>
</dbReference>
<organism evidence="1 2">
    <name type="scientific">Glacieibacterium arshaanense</name>
    <dbReference type="NCBI Taxonomy" id="2511025"/>
    <lineage>
        <taxon>Bacteria</taxon>
        <taxon>Pseudomonadati</taxon>
        <taxon>Pseudomonadota</taxon>
        <taxon>Alphaproteobacteria</taxon>
        <taxon>Sphingomonadales</taxon>
        <taxon>Sphingosinicellaceae</taxon>
        <taxon>Glacieibacterium</taxon>
    </lineage>
</organism>
<gene>
    <name evidence="1" type="ORF">EUV02_05325</name>
</gene>
<dbReference type="Pfam" id="PF06841">
    <property type="entry name" value="Phage_T4_gp19"/>
    <property type="match status" value="1"/>
</dbReference>
<dbReference type="PANTHER" id="PTHR38009">
    <property type="entry name" value="CONSERVED HYPOTHETICAL PHAGE TAIL PROTEIN"/>
    <property type="match status" value="1"/>
</dbReference>
<evidence type="ECO:0000313" key="1">
    <source>
        <dbReference type="EMBL" id="TFU06411.1"/>
    </source>
</evidence>
<reference evidence="1 2" key="1">
    <citation type="submission" date="2019-02" db="EMBL/GenBank/DDBJ databases">
        <title>Polymorphobacter sp. isolated from the lake at the Tibet of China.</title>
        <authorList>
            <person name="Li A."/>
        </authorList>
    </citation>
    <scope>NUCLEOTIDE SEQUENCE [LARGE SCALE GENOMIC DNA]</scope>
    <source>
        <strain evidence="1 2">DJ1R-1</strain>
    </source>
</reference>
<dbReference type="AlphaFoldDB" id="A0A4Y9ERY4"/>
<keyword evidence="2" id="KW-1185">Reference proteome</keyword>
<dbReference type="RefSeq" id="WP_135245135.1">
    <property type="nucleotide sequence ID" value="NZ_SIHO01000001.1"/>
</dbReference>
<dbReference type="GO" id="GO:0005198">
    <property type="term" value="F:structural molecule activity"/>
    <property type="evidence" value="ECO:0007669"/>
    <property type="project" value="InterPro"/>
</dbReference>
<dbReference type="OrthoDB" id="9799891at2"/>
<evidence type="ECO:0000313" key="2">
    <source>
        <dbReference type="Proteomes" id="UP000297737"/>
    </source>
</evidence>
<dbReference type="Proteomes" id="UP000297737">
    <property type="component" value="Unassembled WGS sequence"/>
</dbReference>
<dbReference type="InterPro" id="IPR011747">
    <property type="entry name" value="CHP02241"/>
</dbReference>
<proteinExistence type="predicted"/>